<reference evidence="1" key="1">
    <citation type="submission" date="2012-05" db="EMBL/GenBank/DDBJ databases">
        <authorList>
            <person name="Krishnakumar V."/>
            <person name="Cheung F."/>
            <person name="Xiao Y."/>
            <person name="Chan A."/>
            <person name="Moskal W.A."/>
            <person name="Town C.D."/>
        </authorList>
    </citation>
    <scope>NUCLEOTIDE SEQUENCE</scope>
</reference>
<dbReference type="EMBL" id="BT145130">
    <property type="protein sequence ID" value="AFK44924.1"/>
    <property type="molecule type" value="mRNA"/>
</dbReference>
<evidence type="ECO:0000313" key="1">
    <source>
        <dbReference type="EMBL" id="AFK44924.1"/>
    </source>
</evidence>
<name>I3SXD2_LOTJA</name>
<accession>I3SXD2</accession>
<proteinExistence type="evidence at transcript level"/>
<sequence length="90" mass="10084">MLLWGTNSNSDHVLLCFLGINGEDDCFESGTCDLNSISFEFQLLDKSDRLLSVKDIIKRCGVLTACHYASREKTIEFQPKSFTFADLASL</sequence>
<organism evidence="1">
    <name type="scientific">Lotus japonicus</name>
    <name type="common">Lotus corniculatus var. japonicus</name>
    <dbReference type="NCBI Taxonomy" id="34305"/>
    <lineage>
        <taxon>Eukaryota</taxon>
        <taxon>Viridiplantae</taxon>
        <taxon>Streptophyta</taxon>
        <taxon>Embryophyta</taxon>
        <taxon>Tracheophyta</taxon>
        <taxon>Spermatophyta</taxon>
        <taxon>Magnoliopsida</taxon>
        <taxon>eudicotyledons</taxon>
        <taxon>Gunneridae</taxon>
        <taxon>Pentapetalae</taxon>
        <taxon>rosids</taxon>
        <taxon>fabids</taxon>
        <taxon>Fabales</taxon>
        <taxon>Fabaceae</taxon>
        <taxon>Papilionoideae</taxon>
        <taxon>50 kb inversion clade</taxon>
        <taxon>NPAAA clade</taxon>
        <taxon>Hologalegina</taxon>
        <taxon>robinioid clade</taxon>
        <taxon>Loteae</taxon>
        <taxon>Lotus</taxon>
    </lineage>
</organism>
<dbReference type="AlphaFoldDB" id="I3SXD2"/>
<protein>
    <submittedName>
        <fullName evidence="1">Uncharacterized protein</fullName>
    </submittedName>
</protein>